<dbReference type="RefSeq" id="WP_071062835.1">
    <property type="nucleotide sequence ID" value="NZ_MAXA01000169.1"/>
</dbReference>
<feature type="compositionally biased region" description="Pro residues" evidence="1">
    <location>
        <begin position="213"/>
        <end position="223"/>
    </location>
</feature>
<organism evidence="2 3">
    <name type="scientific">Parafrankia soli</name>
    <dbReference type="NCBI Taxonomy" id="2599596"/>
    <lineage>
        <taxon>Bacteria</taxon>
        <taxon>Bacillati</taxon>
        <taxon>Actinomycetota</taxon>
        <taxon>Actinomycetes</taxon>
        <taxon>Frankiales</taxon>
        <taxon>Frankiaceae</taxon>
        <taxon>Parafrankia</taxon>
    </lineage>
</organism>
<dbReference type="Proteomes" id="UP000179769">
    <property type="component" value="Unassembled WGS sequence"/>
</dbReference>
<evidence type="ECO:0000256" key="1">
    <source>
        <dbReference type="SAM" id="MobiDB-lite"/>
    </source>
</evidence>
<proteinExistence type="predicted"/>
<sequence length="285" mass="31054">MRDGTARERSGGRSAAVPGFLPSTHAFGFTNSFPRQPVLRIPVVGLGTVPIGDASRGLCGGMIYAVRDMFEFGVAPPEITSPPAAGTPLYRYIVRRLFDSFDIPRGVYRYYRLTSAADTDLPRGPLTRPGVGRISVDREWPRIRLDLDRGLLCPLGVITVHSADPLRLGLNHQVLAYAYEQRGNRVRLRAYDPNTPRARSDDVTLSFEITPPLEVPSPRPAAPPHGTTPVTPATSAAPVTIEHTISIGGRPVRAFFRSRYRRVDPRPALSLPPGPTVAPSKPPPT</sequence>
<protein>
    <submittedName>
        <fullName evidence="2">Uncharacterized protein</fullName>
    </submittedName>
</protein>
<dbReference type="OrthoDB" id="8479279at2"/>
<accession>A0A1S1QC30</accession>
<gene>
    <name evidence="2" type="ORF">BBK14_16315</name>
</gene>
<reference evidence="3" key="1">
    <citation type="submission" date="2016-07" db="EMBL/GenBank/DDBJ databases">
        <title>Frankia sp. NRRL B-16219 Genome sequencing.</title>
        <authorList>
            <person name="Ghodhbane-Gtari F."/>
            <person name="Swanson E."/>
            <person name="Gueddou A."/>
            <person name="Louati M."/>
            <person name="Nouioui I."/>
            <person name="Hezbri K."/>
            <person name="Abebe-Akele F."/>
            <person name="Simpson S."/>
            <person name="Morris K."/>
            <person name="Thomas K."/>
            <person name="Gtari M."/>
            <person name="Tisa L.S."/>
        </authorList>
    </citation>
    <scope>NUCLEOTIDE SEQUENCE [LARGE SCALE GENOMIC DNA]</scope>
    <source>
        <strain evidence="3">NRRL B-16219</strain>
    </source>
</reference>
<feature type="region of interest" description="Disordered" evidence="1">
    <location>
        <begin position="211"/>
        <end position="234"/>
    </location>
</feature>
<feature type="compositionally biased region" description="Pro residues" evidence="1">
    <location>
        <begin position="270"/>
        <end position="285"/>
    </location>
</feature>
<comment type="caution">
    <text evidence="2">The sequence shown here is derived from an EMBL/GenBank/DDBJ whole genome shotgun (WGS) entry which is preliminary data.</text>
</comment>
<name>A0A1S1QC30_9ACTN</name>
<dbReference type="AlphaFoldDB" id="A0A1S1QC30"/>
<evidence type="ECO:0000313" key="3">
    <source>
        <dbReference type="Proteomes" id="UP000179769"/>
    </source>
</evidence>
<keyword evidence="3" id="KW-1185">Reference proteome</keyword>
<evidence type="ECO:0000313" key="2">
    <source>
        <dbReference type="EMBL" id="OHV31129.1"/>
    </source>
</evidence>
<dbReference type="EMBL" id="MAXA01000169">
    <property type="protein sequence ID" value="OHV31129.1"/>
    <property type="molecule type" value="Genomic_DNA"/>
</dbReference>
<feature type="region of interest" description="Disordered" evidence="1">
    <location>
        <begin position="263"/>
        <end position="285"/>
    </location>
</feature>